<dbReference type="RefSeq" id="WP_281834845.1">
    <property type="nucleotide sequence ID" value="NZ_BSDY01000006.1"/>
</dbReference>
<dbReference type="InterPro" id="IPR017850">
    <property type="entry name" value="Alkaline_phosphatase_core_sf"/>
</dbReference>
<feature type="domain" description="BPG-independent PGAM N-terminal" evidence="15">
    <location>
        <begin position="83"/>
        <end position="292"/>
    </location>
</feature>
<dbReference type="SUPFAM" id="SSF64158">
    <property type="entry name" value="2,3-Bisphosphoglycerate-independent phosphoglycerate mutase, substrate-binding domain"/>
    <property type="match status" value="1"/>
</dbReference>
<feature type="binding site" evidence="9 13">
    <location>
        <position position="437"/>
    </location>
    <ligand>
        <name>Mn(2+)</name>
        <dbReference type="ChEBI" id="CHEBI:29035"/>
        <label>2</label>
    </ligand>
</feature>
<comment type="pathway">
    <text evidence="3 9">Carbohydrate degradation; glycolysis; pyruvate from D-glyceraldehyde 3-phosphate: step 3/5.</text>
</comment>
<evidence type="ECO:0000256" key="8">
    <source>
        <dbReference type="ARBA" id="ARBA00023235"/>
    </source>
</evidence>
<feature type="binding site" evidence="9 12">
    <location>
        <position position="124"/>
    </location>
    <ligand>
        <name>substrate</name>
    </ligand>
</feature>
<evidence type="ECO:0000313" key="17">
    <source>
        <dbReference type="Proteomes" id="UP001144471"/>
    </source>
</evidence>
<proteinExistence type="inferred from homology"/>
<keyword evidence="8 9" id="KW-0413">Isomerase</keyword>
<dbReference type="Pfam" id="PF01676">
    <property type="entry name" value="Metalloenzyme"/>
    <property type="match status" value="1"/>
</dbReference>
<feature type="binding site" evidence="9 12">
    <location>
        <position position="192"/>
    </location>
    <ligand>
        <name>substrate</name>
    </ligand>
</feature>
<dbReference type="InterPro" id="IPR011258">
    <property type="entry name" value="BPG-indep_PGM_N"/>
</dbReference>
<dbReference type="CDD" id="cd16010">
    <property type="entry name" value="iPGM"/>
    <property type="match status" value="1"/>
</dbReference>
<feature type="active site" description="Phosphoserine intermediate" evidence="9 11">
    <location>
        <position position="63"/>
    </location>
</feature>
<dbReference type="PANTHER" id="PTHR31637">
    <property type="entry name" value="2,3-BISPHOSPHOGLYCERATE-INDEPENDENT PHOSPHOGLYCERATE MUTASE"/>
    <property type="match status" value="1"/>
</dbReference>
<dbReference type="GO" id="GO:0006007">
    <property type="term" value="P:glucose catabolic process"/>
    <property type="evidence" value="ECO:0007669"/>
    <property type="project" value="InterPro"/>
</dbReference>
<feature type="domain" description="Metalloenzyme" evidence="14">
    <location>
        <begin position="4"/>
        <end position="495"/>
    </location>
</feature>
<comment type="subunit">
    <text evidence="9">Monomer.</text>
</comment>
<name>A0A9W6GIW2_9FUSO</name>
<evidence type="ECO:0000256" key="9">
    <source>
        <dbReference type="HAMAP-Rule" id="MF_01038"/>
    </source>
</evidence>
<gene>
    <name evidence="9 16" type="primary">gpmI</name>
    <name evidence="16" type="ORF">PM10SUCC1_15180</name>
</gene>
<evidence type="ECO:0000256" key="6">
    <source>
        <dbReference type="ARBA" id="ARBA00023152"/>
    </source>
</evidence>
<feature type="binding site" evidence="9 13">
    <location>
        <position position="396"/>
    </location>
    <ligand>
        <name>Mn(2+)</name>
        <dbReference type="ChEBI" id="CHEBI:29035"/>
        <label>1</label>
    </ligand>
</feature>
<dbReference type="EMBL" id="BSDY01000006">
    <property type="protein sequence ID" value="GLI56004.1"/>
    <property type="molecule type" value="Genomic_DNA"/>
</dbReference>
<dbReference type="GO" id="GO:0005829">
    <property type="term" value="C:cytosol"/>
    <property type="evidence" value="ECO:0007669"/>
    <property type="project" value="TreeGrafter"/>
</dbReference>
<evidence type="ECO:0000256" key="1">
    <source>
        <dbReference type="ARBA" id="ARBA00000370"/>
    </source>
</evidence>
<evidence type="ECO:0000256" key="5">
    <source>
        <dbReference type="ARBA" id="ARBA00022723"/>
    </source>
</evidence>
<reference evidence="16" key="1">
    <citation type="submission" date="2022-12" db="EMBL/GenBank/DDBJ databases">
        <title>Reference genome sequencing for broad-spectrum identification of bacterial and archaeal isolates by mass spectrometry.</title>
        <authorList>
            <person name="Sekiguchi Y."/>
            <person name="Tourlousse D.M."/>
        </authorList>
    </citation>
    <scope>NUCLEOTIDE SEQUENCE</scope>
    <source>
        <strain evidence="16">10succ1</strain>
    </source>
</reference>
<dbReference type="Gene3D" id="3.40.1450.10">
    <property type="entry name" value="BPG-independent phosphoglycerate mutase, domain B"/>
    <property type="match status" value="1"/>
</dbReference>
<feature type="binding site" evidence="9 12">
    <location>
        <begin position="257"/>
        <end position="260"/>
    </location>
    <ligand>
        <name>substrate</name>
    </ligand>
</feature>
<protein>
    <recommendedName>
        <fullName evidence="9 10">2,3-bisphosphoglycerate-independent phosphoglycerate mutase</fullName>
        <shortName evidence="9">BPG-independent PGAM</shortName>
        <shortName evidence="9">Phosphoglyceromutase</shortName>
        <shortName evidence="9">iPGM</shortName>
        <ecNumber evidence="9 10">5.4.2.12</ecNumber>
    </recommendedName>
</protein>
<evidence type="ECO:0000256" key="2">
    <source>
        <dbReference type="ARBA" id="ARBA00002315"/>
    </source>
</evidence>
<comment type="cofactor">
    <cofactor evidence="9">
        <name>Mn(2+)</name>
        <dbReference type="ChEBI" id="CHEBI:29035"/>
    </cofactor>
    <text evidence="9">Binds 2 manganese ions per subunit.</text>
</comment>
<dbReference type="NCBIfam" id="TIGR01307">
    <property type="entry name" value="pgm_bpd_ind"/>
    <property type="match status" value="1"/>
</dbReference>
<feature type="binding site" evidence="9 13">
    <location>
        <position position="456"/>
    </location>
    <ligand>
        <name>Mn(2+)</name>
        <dbReference type="ChEBI" id="CHEBI:29035"/>
        <label>1</label>
    </ligand>
</feature>
<dbReference type="GO" id="GO:0006096">
    <property type="term" value="P:glycolytic process"/>
    <property type="evidence" value="ECO:0007669"/>
    <property type="project" value="UniProtKB-UniRule"/>
</dbReference>
<dbReference type="HAMAP" id="MF_01038">
    <property type="entry name" value="GpmI"/>
    <property type="match status" value="1"/>
</dbReference>
<comment type="caution">
    <text evidence="16">The sequence shown here is derived from an EMBL/GenBank/DDBJ whole genome shotgun (WGS) entry which is preliminary data.</text>
</comment>
<dbReference type="SUPFAM" id="SSF53649">
    <property type="entry name" value="Alkaline phosphatase-like"/>
    <property type="match status" value="1"/>
</dbReference>
<organism evidence="16 17">
    <name type="scientific">Propionigenium maris DSM 9537</name>
    <dbReference type="NCBI Taxonomy" id="1123000"/>
    <lineage>
        <taxon>Bacteria</taxon>
        <taxon>Fusobacteriati</taxon>
        <taxon>Fusobacteriota</taxon>
        <taxon>Fusobacteriia</taxon>
        <taxon>Fusobacteriales</taxon>
        <taxon>Fusobacteriaceae</taxon>
        <taxon>Propionigenium</taxon>
    </lineage>
</organism>
<keyword evidence="17" id="KW-1185">Reference proteome</keyword>
<evidence type="ECO:0000256" key="11">
    <source>
        <dbReference type="PIRSR" id="PIRSR001492-1"/>
    </source>
</evidence>
<dbReference type="PIRSF" id="PIRSF001492">
    <property type="entry name" value="IPGAM"/>
    <property type="match status" value="1"/>
</dbReference>
<dbReference type="FunFam" id="3.40.1450.10:FF:000002">
    <property type="entry name" value="2,3-bisphosphoglycerate-independent phosphoglycerate mutase"/>
    <property type="match status" value="1"/>
</dbReference>
<feature type="binding site" evidence="9 13">
    <location>
        <position position="63"/>
    </location>
    <ligand>
        <name>Mn(2+)</name>
        <dbReference type="ChEBI" id="CHEBI:29035"/>
        <label>2</label>
    </ligand>
</feature>
<dbReference type="AlphaFoldDB" id="A0A9W6GIW2"/>
<evidence type="ECO:0000256" key="12">
    <source>
        <dbReference type="PIRSR" id="PIRSR001492-2"/>
    </source>
</evidence>
<dbReference type="Gene3D" id="3.40.720.10">
    <property type="entry name" value="Alkaline Phosphatase, subunit A"/>
    <property type="match status" value="1"/>
</dbReference>
<feature type="binding site" evidence="9 12">
    <location>
        <position position="186"/>
    </location>
    <ligand>
        <name>substrate</name>
    </ligand>
</feature>
<comment type="similarity">
    <text evidence="4 9">Belongs to the BPG-independent phosphoglycerate mutase family.</text>
</comment>
<feature type="binding site" evidence="9 12">
    <location>
        <position position="329"/>
    </location>
    <ligand>
        <name>substrate</name>
    </ligand>
</feature>
<evidence type="ECO:0000256" key="13">
    <source>
        <dbReference type="PIRSR" id="PIRSR001492-3"/>
    </source>
</evidence>
<keyword evidence="7 9" id="KW-0464">Manganese</keyword>
<comment type="catalytic activity">
    <reaction evidence="1 9">
        <text>(2R)-2-phosphoglycerate = (2R)-3-phosphoglycerate</text>
        <dbReference type="Rhea" id="RHEA:15901"/>
        <dbReference type="ChEBI" id="CHEBI:58272"/>
        <dbReference type="ChEBI" id="CHEBI:58289"/>
        <dbReference type="EC" id="5.4.2.12"/>
    </reaction>
</comment>
<evidence type="ECO:0000256" key="3">
    <source>
        <dbReference type="ARBA" id="ARBA00004798"/>
    </source>
</evidence>
<feature type="binding site" evidence="9 13">
    <location>
        <position position="400"/>
    </location>
    <ligand>
        <name>Mn(2+)</name>
        <dbReference type="ChEBI" id="CHEBI:29035"/>
        <label>1</label>
    </ligand>
</feature>
<evidence type="ECO:0000256" key="4">
    <source>
        <dbReference type="ARBA" id="ARBA00008819"/>
    </source>
</evidence>
<feature type="binding site" evidence="9 13">
    <location>
        <position position="12"/>
    </location>
    <ligand>
        <name>Mn(2+)</name>
        <dbReference type="ChEBI" id="CHEBI:29035"/>
        <label>2</label>
    </ligand>
</feature>
<dbReference type="InterPro" id="IPR005995">
    <property type="entry name" value="Pgm_bpd_ind"/>
</dbReference>
<feature type="binding site" evidence="9 12">
    <location>
        <begin position="154"/>
        <end position="155"/>
    </location>
    <ligand>
        <name>substrate</name>
    </ligand>
</feature>
<keyword evidence="6 9" id="KW-0324">Glycolysis</keyword>
<dbReference type="PANTHER" id="PTHR31637:SF0">
    <property type="entry name" value="2,3-BISPHOSPHOGLYCERATE-INDEPENDENT PHOSPHOGLYCERATE MUTASE"/>
    <property type="match status" value="1"/>
</dbReference>
<evidence type="ECO:0000256" key="7">
    <source>
        <dbReference type="ARBA" id="ARBA00023211"/>
    </source>
</evidence>
<dbReference type="GO" id="GO:0004619">
    <property type="term" value="F:phosphoglycerate mutase activity"/>
    <property type="evidence" value="ECO:0007669"/>
    <property type="project" value="UniProtKB-UniRule"/>
</dbReference>
<dbReference type="InterPro" id="IPR036646">
    <property type="entry name" value="PGAM_B_sf"/>
</dbReference>
<dbReference type="EC" id="5.4.2.12" evidence="9 10"/>
<comment type="function">
    <text evidence="2 9">Catalyzes the interconversion of 2-phosphoglycerate and 3-phosphoglycerate.</text>
</comment>
<accession>A0A9W6GIW2</accession>
<feature type="binding site" evidence="9 13">
    <location>
        <position position="438"/>
    </location>
    <ligand>
        <name>Mn(2+)</name>
        <dbReference type="ChEBI" id="CHEBI:29035"/>
        <label>2</label>
    </ligand>
</feature>
<dbReference type="InterPro" id="IPR006124">
    <property type="entry name" value="Metalloenzyme"/>
</dbReference>
<keyword evidence="5 9" id="KW-0479">Metal-binding</keyword>
<evidence type="ECO:0000259" key="14">
    <source>
        <dbReference type="Pfam" id="PF01676"/>
    </source>
</evidence>
<sequence>MSKKTVMLAVLDGWGINENKDEKNAIAEVDTKNFDRLMAEYPNTRLKAAGEAVGLPEGQMGNSEVGHLNLGAGRVVYQPLVKISKDIRDGEIKNNKVLTELYTSVKENGGALHLGGLLSNGGVHSHIDHLVGLIDMAKNYGIEDVCVHAFLDGRDTPPQSAIEFVEELEAKMQEIGVGRIVTISGRYFAMDRDNNWDRTELAYNAIVKGGGLKAATAVEAVKNSYAKGENDEFVKPTVVVEGSELKVGDGFVNFNFRPDRARQITRAIVDKEFEGFAREYMEVKFACMRQYSADIDAPVVYEDEEIVNTYGEVISKAGLTQLRTAETEKYAHVTFFFNGGKEEQYEGEDRKLVASPKVATYDLKPEMSAYEVTEGVLEALDSGKYDTIILNYANPDMVGHTGDFEAVKKAVAVVDECLGKIAAKIEEIEGTMLVTADHGNADLMEDPESGVAFTAHTVNEVPFILVSKELKDAKVKPGKLADLAPTMLDILGVEKPAEMTGETLLER</sequence>
<evidence type="ECO:0000313" key="16">
    <source>
        <dbReference type="EMBL" id="GLI56004.1"/>
    </source>
</evidence>
<evidence type="ECO:0000256" key="10">
    <source>
        <dbReference type="NCBIfam" id="TIGR01307"/>
    </source>
</evidence>
<evidence type="ECO:0000259" key="15">
    <source>
        <dbReference type="Pfam" id="PF06415"/>
    </source>
</evidence>
<dbReference type="Proteomes" id="UP001144471">
    <property type="component" value="Unassembled WGS sequence"/>
</dbReference>
<dbReference type="GO" id="GO:0030145">
    <property type="term" value="F:manganese ion binding"/>
    <property type="evidence" value="ECO:0007669"/>
    <property type="project" value="UniProtKB-UniRule"/>
</dbReference>
<dbReference type="Pfam" id="PF06415">
    <property type="entry name" value="iPGM_N"/>
    <property type="match status" value="1"/>
</dbReference>